<keyword evidence="2" id="KW-1185">Reference proteome</keyword>
<protein>
    <submittedName>
        <fullName evidence="1">Uncharacterized protein</fullName>
    </submittedName>
</protein>
<proteinExistence type="predicted"/>
<evidence type="ECO:0000313" key="1">
    <source>
        <dbReference type="EMBL" id="KJU84497.1"/>
    </source>
</evidence>
<organism evidence="1 2">
    <name type="scientific">Candidatus Magnetobacterium bavaricum</name>
    <dbReference type="NCBI Taxonomy" id="29290"/>
    <lineage>
        <taxon>Bacteria</taxon>
        <taxon>Pseudomonadati</taxon>
        <taxon>Nitrospirota</taxon>
        <taxon>Thermodesulfovibrionia</taxon>
        <taxon>Thermodesulfovibrionales</taxon>
        <taxon>Candidatus Magnetobacteriaceae</taxon>
        <taxon>Candidatus Magnetobacterium</taxon>
    </lineage>
</organism>
<reference evidence="1 2" key="1">
    <citation type="submission" date="2015-02" db="EMBL/GenBank/DDBJ databases">
        <title>Single-cell genomics of uncultivated deep-branching MTB reveals a conserved set of magnetosome genes.</title>
        <authorList>
            <person name="Kolinko S."/>
            <person name="Richter M."/>
            <person name="Glockner F.O."/>
            <person name="Brachmann A."/>
            <person name="Schuler D."/>
        </authorList>
    </citation>
    <scope>NUCLEOTIDE SEQUENCE [LARGE SCALE GENOMIC DNA]</scope>
    <source>
        <strain evidence="1">TM-1</strain>
    </source>
</reference>
<name>A0A0F3GRU7_9BACT</name>
<sequence>MTYMKRKDLTPEIRIRILLQAMMMKGTYGAITNLSKAYKVSRTFTYQLLLTSELLLHLYLIKPSTTKINIELDKKILLLRLEGKCSIQSTMNILKEFGFGNFSEGYISERLKYYGKKISNTLKGEEI</sequence>
<dbReference type="EMBL" id="LACI01001423">
    <property type="protein sequence ID" value="KJU84497.1"/>
    <property type="molecule type" value="Genomic_DNA"/>
</dbReference>
<gene>
    <name evidence="1" type="ORF">MBAV_003309</name>
</gene>
<accession>A0A0F3GRU7</accession>
<evidence type="ECO:0000313" key="2">
    <source>
        <dbReference type="Proteomes" id="UP000033423"/>
    </source>
</evidence>
<dbReference type="Proteomes" id="UP000033423">
    <property type="component" value="Unassembled WGS sequence"/>
</dbReference>
<dbReference type="AlphaFoldDB" id="A0A0F3GRU7"/>
<feature type="non-terminal residue" evidence="1">
    <location>
        <position position="127"/>
    </location>
</feature>
<comment type="caution">
    <text evidence="1">The sequence shown here is derived from an EMBL/GenBank/DDBJ whole genome shotgun (WGS) entry which is preliminary data.</text>
</comment>